<reference evidence="1 2" key="1">
    <citation type="submission" date="2013-11" db="EMBL/GenBank/DDBJ databases">
        <title>Genome sequencing of Stegodyphus mimosarum.</title>
        <authorList>
            <person name="Bechsgaard J."/>
        </authorList>
    </citation>
    <scope>NUCLEOTIDE SEQUENCE [LARGE SCALE GENOMIC DNA]</scope>
</reference>
<organism evidence="1 2">
    <name type="scientific">Stegodyphus mimosarum</name>
    <name type="common">African social velvet spider</name>
    <dbReference type="NCBI Taxonomy" id="407821"/>
    <lineage>
        <taxon>Eukaryota</taxon>
        <taxon>Metazoa</taxon>
        <taxon>Ecdysozoa</taxon>
        <taxon>Arthropoda</taxon>
        <taxon>Chelicerata</taxon>
        <taxon>Arachnida</taxon>
        <taxon>Araneae</taxon>
        <taxon>Araneomorphae</taxon>
        <taxon>Entelegynae</taxon>
        <taxon>Eresoidea</taxon>
        <taxon>Eresidae</taxon>
        <taxon>Stegodyphus</taxon>
    </lineage>
</organism>
<accession>A0A087SVH8</accession>
<dbReference type="Proteomes" id="UP000054359">
    <property type="component" value="Unassembled WGS sequence"/>
</dbReference>
<keyword evidence="2" id="KW-1185">Reference proteome</keyword>
<feature type="non-terminal residue" evidence="1">
    <location>
        <position position="1"/>
    </location>
</feature>
<protein>
    <submittedName>
        <fullName evidence="1">Uncharacterized protein</fullName>
    </submittedName>
</protein>
<name>A0A087SVH8_STEMI</name>
<feature type="non-terminal residue" evidence="1">
    <location>
        <position position="48"/>
    </location>
</feature>
<evidence type="ECO:0000313" key="1">
    <source>
        <dbReference type="EMBL" id="KFM56867.1"/>
    </source>
</evidence>
<dbReference type="AlphaFoldDB" id="A0A087SVH8"/>
<gene>
    <name evidence="1" type="ORF">X975_17788</name>
</gene>
<proteinExistence type="predicted"/>
<evidence type="ECO:0000313" key="2">
    <source>
        <dbReference type="Proteomes" id="UP000054359"/>
    </source>
</evidence>
<sequence length="48" mass="5672">NGFAFTVELHTITEQLYPVSTSCIVDPIKDLYTSSCFWHRVRERIFHN</sequence>
<dbReference type="EMBL" id="KK112151">
    <property type="protein sequence ID" value="KFM56867.1"/>
    <property type="molecule type" value="Genomic_DNA"/>
</dbReference>